<dbReference type="GO" id="GO:0005524">
    <property type="term" value="F:ATP binding"/>
    <property type="evidence" value="ECO:0007669"/>
    <property type="project" value="UniProtKB-UniRule"/>
</dbReference>
<dbReference type="Gene3D" id="1.10.8.960">
    <property type="match status" value="1"/>
</dbReference>
<dbReference type="SUPFAM" id="SSF55931">
    <property type="entry name" value="Glutamine synthetase/guanido kinase"/>
    <property type="match status" value="1"/>
</dbReference>
<comment type="caution">
    <text evidence="11">The sequence shown here is derived from an EMBL/GenBank/DDBJ whole genome shotgun (WGS) entry which is preliminary data.</text>
</comment>
<proteinExistence type="inferred from homology"/>
<dbReference type="Proteomes" id="UP000682733">
    <property type="component" value="Unassembled WGS sequence"/>
</dbReference>
<keyword evidence="4 10" id="KW-0436">Ligase</keyword>
<comment type="similarity">
    <text evidence="2 10">Belongs to the glutamate--cysteine ligase type 3 family.</text>
</comment>
<evidence type="ECO:0000256" key="1">
    <source>
        <dbReference type="ARBA" id="ARBA00005006"/>
    </source>
</evidence>
<dbReference type="GO" id="GO:0004357">
    <property type="term" value="F:glutamate-cysteine ligase activity"/>
    <property type="evidence" value="ECO:0007669"/>
    <property type="project" value="UniProtKB-UniRule"/>
</dbReference>
<reference evidence="11" key="1">
    <citation type="submission" date="2021-02" db="EMBL/GenBank/DDBJ databases">
        <authorList>
            <person name="Nowell W R."/>
        </authorList>
    </citation>
    <scope>NUCLEOTIDE SEQUENCE</scope>
</reference>
<evidence type="ECO:0000256" key="5">
    <source>
        <dbReference type="ARBA" id="ARBA00022684"/>
    </source>
</evidence>
<dbReference type="Gene3D" id="3.30.590.50">
    <property type="match status" value="1"/>
</dbReference>
<evidence type="ECO:0000256" key="10">
    <source>
        <dbReference type="RuleBase" id="RU367135"/>
    </source>
</evidence>
<comment type="pathway">
    <text evidence="1 10">Sulfur metabolism; glutathione biosynthesis; glutathione from L-cysteine and L-glutamate: step 1/2.</text>
</comment>
<evidence type="ECO:0000256" key="3">
    <source>
        <dbReference type="ARBA" id="ARBA00012220"/>
    </source>
</evidence>
<evidence type="ECO:0000256" key="6">
    <source>
        <dbReference type="ARBA" id="ARBA00022741"/>
    </source>
</evidence>
<organism evidence="11 13">
    <name type="scientific">Didymodactylos carnosus</name>
    <dbReference type="NCBI Taxonomy" id="1234261"/>
    <lineage>
        <taxon>Eukaryota</taxon>
        <taxon>Metazoa</taxon>
        <taxon>Spiralia</taxon>
        <taxon>Gnathifera</taxon>
        <taxon>Rotifera</taxon>
        <taxon>Eurotatoria</taxon>
        <taxon>Bdelloidea</taxon>
        <taxon>Philodinida</taxon>
        <taxon>Philodinidae</taxon>
        <taxon>Didymodactylos</taxon>
    </lineage>
</organism>
<keyword evidence="7 10" id="KW-0067">ATP-binding</keyword>
<keyword evidence="5 10" id="KW-0317">Glutathione biosynthesis</keyword>
<keyword evidence="6 10" id="KW-0547">Nucleotide-binding</keyword>
<gene>
    <name evidence="11" type="ORF">OVA965_LOCUS14292</name>
    <name evidence="12" type="ORF">TMI583_LOCUS14296</name>
</gene>
<evidence type="ECO:0000256" key="7">
    <source>
        <dbReference type="ARBA" id="ARBA00022840"/>
    </source>
</evidence>
<dbReference type="AlphaFoldDB" id="A0A8S2DVS8"/>
<evidence type="ECO:0000256" key="4">
    <source>
        <dbReference type="ARBA" id="ARBA00022598"/>
    </source>
</evidence>
<sequence length="215" mass="24821">MQAHSFFTVYKDVHTADPFRDDFSDYGVPDWQKYVSCKERHIHLDSCLAGWGCCCLQVTFQGQSLRETLVLYDQLIPMTPVMLALSAACPIWRGYLCDVDTRWNALCESADDRTEEEKNNQETFVGLVPIIERYVKEELQGVTESSRENIHRYLELISKRAAGTTATNATWMRQFVSEHPSYKQDSLVTEEIQHDLMWAMQKVANGKEEVESKRP</sequence>
<evidence type="ECO:0000313" key="12">
    <source>
        <dbReference type="EMBL" id="CAF3765291.1"/>
    </source>
</evidence>
<dbReference type="PANTHER" id="PTHR11164">
    <property type="entry name" value="GLUTAMATE CYSTEINE LIGASE"/>
    <property type="match status" value="1"/>
</dbReference>
<dbReference type="EMBL" id="CAJNOK010006167">
    <property type="protein sequence ID" value="CAF0995553.1"/>
    <property type="molecule type" value="Genomic_DNA"/>
</dbReference>
<dbReference type="Proteomes" id="UP000677228">
    <property type="component" value="Unassembled WGS sequence"/>
</dbReference>
<dbReference type="EMBL" id="CAJOBA010006176">
    <property type="protein sequence ID" value="CAF3765291.1"/>
    <property type="molecule type" value="Genomic_DNA"/>
</dbReference>
<dbReference type="GO" id="GO:0006750">
    <property type="term" value="P:glutathione biosynthetic process"/>
    <property type="evidence" value="ECO:0007669"/>
    <property type="project" value="UniProtKB-UniRule"/>
</dbReference>
<evidence type="ECO:0000313" key="11">
    <source>
        <dbReference type="EMBL" id="CAF0995553.1"/>
    </source>
</evidence>
<dbReference type="EC" id="6.3.2.2" evidence="3 10"/>
<dbReference type="InterPro" id="IPR014746">
    <property type="entry name" value="Gln_synth/guanido_kin_cat_dom"/>
</dbReference>
<evidence type="ECO:0000256" key="8">
    <source>
        <dbReference type="ARBA" id="ARBA00030585"/>
    </source>
</evidence>
<dbReference type="InterPro" id="IPR004308">
    <property type="entry name" value="GCS"/>
</dbReference>
<dbReference type="Pfam" id="PF03074">
    <property type="entry name" value="GCS"/>
    <property type="match status" value="1"/>
</dbReference>
<evidence type="ECO:0000313" key="13">
    <source>
        <dbReference type="Proteomes" id="UP000677228"/>
    </source>
</evidence>
<protein>
    <recommendedName>
        <fullName evidence="3 10">Glutamate--cysteine ligase</fullName>
        <ecNumber evidence="3 10">6.3.2.2</ecNumber>
    </recommendedName>
    <alternativeName>
        <fullName evidence="9 10">Gamma-ECS</fullName>
    </alternativeName>
    <alternativeName>
        <fullName evidence="8 10">Gamma-glutamylcysteine synthetase</fullName>
    </alternativeName>
</protein>
<evidence type="ECO:0000256" key="2">
    <source>
        <dbReference type="ARBA" id="ARBA00008100"/>
    </source>
</evidence>
<name>A0A8S2DVS8_9BILA</name>
<accession>A0A8S2DVS8</accession>
<comment type="catalytic activity">
    <reaction evidence="10">
        <text>L-cysteine + L-glutamate + ATP = gamma-L-glutamyl-L-cysteine + ADP + phosphate + H(+)</text>
        <dbReference type="Rhea" id="RHEA:13285"/>
        <dbReference type="ChEBI" id="CHEBI:15378"/>
        <dbReference type="ChEBI" id="CHEBI:29985"/>
        <dbReference type="ChEBI" id="CHEBI:30616"/>
        <dbReference type="ChEBI" id="CHEBI:35235"/>
        <dbReference type="ChEBI" id="CHEBI:43474"/>
        <dbReference type="ChEBI" id="CHEBI:58173"/>
        <dbReference type="ChEBI" id="CHEBI:456216"/>
        <dbReference type="EC" id="6.3.2.2"/>
    </reaction>
</comment>
<dbReference type="PANTHER" id="PTHR11164:SF0">
    <property type="entry name" value="GLUTAMATE--CYSTEINE LIGASE CATALYTIC SUBUNIT"/>
    <property type="match status" value="1"/>
</dbReference>
<evidence type="ECO:0000256" key="9">
    <source>
        <dbReference type="ARBA" id="ARBA00032122"/>
    </source>
</evidence>